<evidence type="ECO:0000313" key="3">
    <source>
        <dbReference type="EMBL" id="GIJ74998.1"/>
    </source>
</evidence>
<reference evidence="3" key="1">
    <citation type="submission" date="2021-01" db="EMBL/GenBank/DDBJ databases">
        <title>Whole genome shotgun sequence of Virgisporangium ochraceum NBRC 16418.</title>
        <authorList>
            <person name="Komaki H."/>
            <person name="Tamura T."/>
        </authorList>
    </citation>
    <scope>NUCLEOTIDE SEQUENCE</scope>
    <source>
        <strain evidence="3">NBRC 16418</strain>
    </source>
</reference>
<feature type="transmembrane region" description="Helical" evidence="2">
    <location>
        <begin position="150"/>
        <end position="173"/>
    </location>
</feature>
<organism evidence="3 4">
    <name type="scientific">Virgisporangium ochraceum</name>
    <dbReference type="NCBI Taxonomy" id="65505"/>
    <lineage>
        <taxon>Bacteria</taxon>
        <taxon>Bacillati</taxon>
        <taxon>Actinomycetota</taxon>
        <taxon>Actinomycetes</taxon>
        <taxon>Micromonosporales</taxon>
        <taxon>Micromonosporaceae</taxon>
        <taxon>Virgisporangium</taxon>
    </lineage>
</organism>
<dbReference type="EMBL" id="BOPH01000147">
    <property type="protein sequence ID" value="GIJ74998.1"/>
    <property type="molecule type" value="Genomic_DNA"/>
</dbReference>
<feature type="transmembrane region" description="Helical" evidence="2">
    <location>
        <begin position="207"/>
        <end position="224"/>
    </location>
</feature>
<accession>A0A8J4EHR2</accession>
<evidence type="ECO:0000256" key="2">
    <source>
        <dbReference type="SAM" id="Phobius"/>
    </source>
</evidence>
<keyword evidence="2" id="KW-0812">Transmembrane</keyword>
<evidence type="ECO:0000256" key="1">
    <source>
        <dbReference type="SAM" id="MobiDB-lite"/>
    </source>
</evidence>
<gene>
    <name evidence="3" type="ORF">Voc01_099150</name>
</gene>
<protein>
    <submittedName>
        <fullName evidence="3">Uncharacterized protein</fullName>
    </submittedName>
</protein>
<sequence length="238" mass="25231">MTAQTATPIEPATRPSTPRDARRTRRLLAAVLLPVAPLSVAVLRTIFPSFSASDTTESLELIAANTTAQEVVAWLGVVMSLTMVPAILAAVRLARRRRPVLAVVTAGVNLVAYLGAGPLFAADMMALVAARPEYGAGLTGYIDDVMAHPANAFGLGAFIVGHIVGMILLGALLWRIIPRWASVALIVSQPLHFVAFVILGVQPLDGFAWLLTAAGFAACAYTLVRTPDDDWDLPPVTR</sequence>
<dbReference type="AlphaFoldDB" id="A0A8J4EHR2"/>
<feature type="transmembrane region" description="Helical" evidence="2">
    <location>
        <begin position="180"/>
        <end position="201"/>
    </location>
</feature>
<keyword evidence="2" id="KW-1133">Transmembrane helix</keyword>
<feature type="transmembrane region" description="Helical" evidence="2">
    <location>
        <begin position="100"/>
        <end position="130"/>
    </location>
</feature>
<keyword evidence="4" id="KW-1185">Reference proteome</keyword>
<dbReference type="Proteomes" id="UP000635606">
    <property type="component" value="Unassembled WGS sequence"/>
</dbReference>
<feature type="transmembrane region" description="Helical" evidence="2">
    <location>
        <begin position="71"/>
        <end position="93"/>
    </location>
</feature>
<feature type="transmembrane region" description="Helical" evidence="2">
    <location>
        <begin position="27"/>
        <end position="51"/>
    </location>
</feature>
<evidence type="ECO:0000313" key="4">
    <source>
        <dbReference type="Proteomes" id="UP000635606"/>
    </source>
</evidence>
<feature type="region of interest" description="Disordered" evidence="1">
    <location>
        <begin position="1"/>
        <end position="21"/>
    </location>
</feature>
<keyword evidence="2" id="KW-0472">Membrane</keyword>
<dbReference type="RefSeq" id="WP_203934780.1">
    <property type="nucleotide sequence ID" value="NZ_BOPH01000147.1"/>
</dbReference>
<name>A0A8J4EHR2_9ACTN</name>
<proteinExistence type="predicted"/>
<comment type="caution">
    <text evidence="3">The sequence shown here is derived from an EMBL/GenBank/DDBJ whole genome shotgun (WGS) entry which is preliminary data.</text>
</comment>